<comment type="caution">
    <text evidence="1">The sequence shown here is derived from an EMBL/GenBank/DDBJ whole genome shotgun (WGS) entry which is preliminary data.</text>
</comment>
<protein>
    <submittedName>
        <fullName evidence="1">Pilus assembly protein FimA</fullName>
    </submittedName>
</protein>
<keyword evidence="2" id="KW-1185">Reference proteome</keyword>
<gene>
    <name evidence="1" type="ORF">DJ535_20500</name>
</gene>
<reference evidence="1 2" key="1">
    <citation type="submission" date="2018-05" db="EMBL/GenBank/DDBJ databases">
        <title>Isolation and genomic analyses of lactose-positive bacteria from faecal samples of preterm neonates.</title>
        <authorList>
            <person name="Chen Y."/>
            <person name="Brook T.C."/>
            <person name="O'Neill I."/>
            <person name="Soe C.Z."/>
            <person name="Hall L.J."/>
            <person name="Hoyles L."/>
        </authorList>
    </citation>
    <scope>NUCLEOTIDE SEQUENCE [LARGE SCALE GENOMIC DNA]</scope>
    <source>
        <strain evidence="1 2">P080C CL</strain>
    </source>
</reference>
<dbReference type="Gene3D" id="2.60.40.1090">
    <property type="entry name" value="Fimbrial-type adhesion domain"/>
    <property type="match status" value="1"/>
</dbReference>
<organism evidence="1 2">
    <name type="scientific">Citrobacter murliniae</name>
    <dbReference type="NCBI Taxonomy" id="67829"/>
    <lineage>
        <taxon>Bacteria</taxon>
        <taxon>Pseudomonadati</taxon>
        <taxon>Pseudomonadota</taxon>
        <taxon>Gammaproteobacteria</taxon>
        <taxon>Enterobacterales</taxon>
        <taxon>Enterobacteriaceae</taxon>
        <taxon>Citrobacter</taxon>
        <taxon>Citrobacter freundii complex</taxon>
    </lineage>
</organism>
<sequence>MHKRSTARRLFFSAGLWGLSVLINYVQAFECSFHPDNQAQILSAGTLKVRSFNPTNTRLTSLGELQDVKIGKLECGTGNDGADWYGWSEASNAAGVKSGLYGEHNRAFWPTNIPGIYYSVRISTAGAYRIAYLPPETTETRLFDYQKDATDRDIIATIEIWQYGRVTAVGDAHPIQNGLIGTFRAGSLDEGDKEKLRINVNSTSFTVKFETPTCNFTASPTTIDFGDVGNDSPRKTFTLKNSGCVNTSGLTLKLTSTKSAYDNKGLGILANTIDAASGWWAAGGRGIAISYEHGSSRTYLSANDSNSEVSINFGDFITSKDIPMAALLTCTSDNKKTCDNYKPGAFSASGIIGATYR</sequence>
<accession>A0ABY2PQW2</accession>
<evidence type="ECO:0000313" key="2">
    <source>
        <dbReference type="Proteomes" id="UP000306790"/>
    </source>
</evidence>
<dbReference type="InterPro" id="IPR036937">
    <property type="entry name" value="Adhesion_dom_fimbrial_sf"/>
</dbReference>
<dbReference type="EMBL" id="QFVP01000015">
    <property type="protein sequence ID" value="THE34886.1"/>
    <property type="molecule type" value="Genomic_DNA"/>
</dbReference>
<evidence type="ECO:0000313" key="1">
    <source>
        <dbReference type="EMBL" id="THE34886.1"/>
    </source>
</evidence>
<dbReference type="SUPFAM" id="SSF49401">
    <property type="entry name" value="Bacterial adhesins"/>
    <property type="match status" value="1"/>
</dbReference>
<dbReference type="Proteomes" id="UP000306790">
    <property type="component" value="Unassembled WGS sequence"/>
</dbReference>
<dbReference type="InterPro" id="IPR008966">
    <property type="entry name" value="Adhesion_dom_sf"/>
</dbReference>
<name>A0ABY2PQW2_9ENTR</name>
<proteinExistence type="predicted"/>